<proteinExistence type="predicted"/>
<reference evidence="4" key="1">
    <citation type="submission" date="2022-09" db="EMBL/GenBank/DDBJ databases">
        <title>Characterization of three MwoI isoschizomers from sequenced genome and metagenomes.</title>
        <authorList>
            <person name="Fomenkov A."/>
            <person name="Xu S.Y."/>
            <person name="Roberts R.J."/>
        </authorList>
    </citation>
    <scope>NUCLEOTIDE SEQUENCE</scope>
    <source>
        <strain evidence="4">DSM 2970</strain>
    </source>
</reference>
<gene>
    <name evidence="4" type="ORF">N5910_00110</name>
    <name evidence="3" type="ORF">U2150_00025</name>
</gene>
<sequence>MDRRNVVIGAMVLVIALLVGLNVAMYMGSQEQNITQLDWADNATTDMRYANESPAPVSVDKTMKPTIKYNRTSGTGGSNGTDEKPEPEPQGNETS</sequence>
<evidence type="ECO:0000256" key="1">
    <source>
        <dbReference type="SAM" id="MobiDB-lite"/>
    </source>
</evidence>
<accession>A0A9E7RUW3</accession>
<keyword evidence="2" id="KW-0812">Transmembrane</keyword>
<evidence type="ECO:0000256" key="2">
    <source>
        <dbReference type="SAM" id="Phobius"/>
    </source>
</evidence>
<evidence type="ECO:0000313" key="3">
    <source>
        <dbReference type="EMBL" id="MEJ8541889.1"/>
    </source>
</evidence>
<dbReference type="EMBL" id="CP104550">
    <property type="protein sequence ID" value="UXH31753.1"/>
    <property type="molecule type" value="Genomic_DNA"/>
</dbReference>
<evidence type="ECO:0000313" key="5">
    <source>
        <dbReference type="Proteomes" id="UP001369247"/>
    </source>
</evidence>
<dbReference type="AlphaFoldDB" id="A0A9E7RUW3"/>
<dbReference type="SMR" id="A0A9E7RUW3"/>
<evidence type="ECO:0000313" key="4">
    <source>
        <dbReference type="EMBL" id="UXH31753.1"/>
    </source>
</evidence>
<feature type="region of interest" description="Disordered" evidence="1">
    <location>
        <begin position="51"/>
        <end position="95"/>
    </location>
</feature>
<dbReference type="KEGG" id="mwo:MWSIV6_0012"/>
<dbReference type="EMBL" id="JAXUHJ010000003">
    <property type="protein sequence ID" value="MEJ8541889.1"/>
    <property type="molecule type" value="Genomic_DNA"/>
</dbReference>
<keyword evidence="2" id="KW-0472">Membrane</keyword>
<organism evidence="4">
    <name type="scientific">Methanothermobacter wolfeii</name>
    <name type="common">Methanobacterium wolfei</name>
    <dbReference type="NCBI Taxonomy" id="145261"/>
    <lineage>
        <taxon>Archaea</taxon>
        <taxon>Methanobacteriati</taxon>
        <taxon>Methanobacteriota</taxon>
        <taxon>Methanomada group</taxon>
        <taxon>Methanobacteria</taxon>
        <taxon>Methanobacteriales</taxon>
        <taxon>Methanobacteriaceae</taxon>
        <taxon>Methanothermobacter</taxon>
    </lineage>
</organism>
<keyword evidence="5" id="KW-1185">Reference proteome</keyword>
<dbReference type="GeneID" id="58977684"/>
<protein>
    <submittedName>
        <fullName evidence="4">Uncharacterized protein</fullName>
    </submittedName>
</protein>
<dbReference type="Proteomes" id="UP001369247">
    <property type="component" value="Unassembled WGS sequence"/>
</dbReference>
<dbReference type="GeneID" id="75105608"/>
<reference evidence="3 5" key="2">
    <citation type="submission" date="2023-12" db="EMBL/GenBank/DDBJ databases">
        <title>Phenotypic and Genomic Characterization of Methanothermobacter wolfeii Strain BSEL, a CO2-Capturing Archaeon with Minimal Nutrient Requirements.</title>
        <authorList>
            <person name="Ale Enriquez F."/>
            <person name="Ahring B.K."/>
        </authorList>
    </citation>
    <scope>NUCLEOTIDE SEQUENCE [LARGE SCALE GENOMIC DNA]</scope>
    <source>
        <strain evidence="3 5">BSEL-1</strain>
    </source>
</reference>
<feature type="transmembrane region" description="Helical" evidence="2">
    <location>
        <begin position="6"/>
        <end position="27"/>
    </location>
</feature>
<keyword evidence="2" id="KW-1133">Transmembrane helix</keyword>
<dbReference type="Proteomes" id="UP001065373">
    <property type="component" value="Chromosome"/>
</dbReference>
<name>A0A9E7RUW3_METWO</name>
<dbReference type="RefSeq" id="WP_074358228.1">
    <property type="nucleotide sequence ID" value="NZ_CP104550.1"/>
</dbReference>